<dbReference type="AlphaFoldDB" id="A0A832A6H7"/>
<reference evidence="1" key="1">
    <citation type="journal article" date="2020" name="mSystems">
        <title>Genome- and Community-Level Interaction Insights into Carbon Utilization and Element Cycling Functions of Hydrothermarchaeota in Hydrothermal Sediment.</title>
        <authorList>
            <person name="Zhou Z."/>
            <person name="Liu Y."/>
            <person name="Xu W."/>
            <person name="Pan J."/>
            <person name="Luo Z.H."/>
            <person name="Li M."/>
        </authorList>
    </citation>
    <scope>NUCLEOTIDE SEQUENCE [LARGE SCALE GENOMIC DNA]</scope>
    <source>
        <strain evidence="1">SpSt-456</strain>
    </source>
</reference>
<dbReference type="InterPro" id="IPR007367">
    <property type="entry name" value="DUF433"/>
</dbReference>
<dbReference type="Gene3D" id="1.10.10.10">
    <property type="entry name" value="Winged helix-like DNA-binding domain superfamily/Winged helix DNA-binding domain"/>
    <property type="match status" value="1"/>
</dbReference>
<dbReference type="EMBL" id="DSTK01000044">
    <property type="protein sequence ID" value="HFK98921.1"/>
    <property type="molecule type" value="Genomic_DNA"/>
</dbReference>
<protein>
    <submittedName>
        <fullName evidence="1">DUF433 domain-containing protein</fullName>
    </submittedName>
</protein>
<dbReference type="SUPFAM" id="SSF46689">
    <property type="entry name" value="Homeodomain-like"/>
    <property type="match status" value="1"/>
</dbReference>
<dbReference type="Pfam" id="PF04255">
    <property type="entry name" value="DUF433"/>
    <property type="match status" value="1"/>
</dbReference>
<name>A0A832A6H7_9BACT</name>
<comment type="caution">
    <text evidence="1">The sequence shown here is derived from an EMBL/GenBank/DDBJ whole genome shotgun (WGS) entry which is preliminary data.</text>
</comment>
<proteinExistence type="predicted"/>
<evidence type="ECO:0000313" key="1">
    <source>
        <dbReference type="EMBL" id="HFK98921.1"/>
    </source>
</evidence>
<sequence length="54" mass="5893">MIIDPDIPVGKPVIRSTGLAVEFVIDLPAQGWSRKEIRGNYPGLTRDETQACPA</sequence>
<gene>
    <name evidence="1" type="ORF">ENS06_16550</name>
</gene>
<accession>A0A832A6H7</accession>
<dbReference type="InterPro" id="IPR036388">
    <property type="entry name" value="WH-like_DNA-bd_sf"/>
</dbReference>
<organism evidence="1">
    <name type="scientific">Desulfacinum infernum</name>
    <dbReference type="NCBI Taxonomy" id="35837"/>
    <lineage>
        <taxon>Bacteria</taxon>
        <taxon>Pseudomonadati</taxon>
        <taxon>Thermodesulfobacteriota</taxon>
        <taxon>Syntrophobacteria</taxon>
        <taxon>Syntrophobacterales</taxon>
        <taxon>Syntrophobacteraceae</taxon>
        <taxon>Desulfacinum</taxon>
    </lineage>
</organism>
<dbReference type="InterPro" id="IPR009057">
    <property type="entry name" value="Homeodomain-like_sf"/>
</dbReference>